<dbReference type="InterPro" id="IPR015943">
    <property type="entry name" value="WD40/YVTN_repeat-like_dom_sf"/>
</dbReference>
<dbReference type="InterPro" id="IPR001680">
    <property type="entry name" value="WD40_rpt"/>
</dbReference>
<evidence type="ECO:0000256" key="1">
    <source>
        <dbReference type="ARBA" id="ARBA00022574"/>
    </source>
</evidence>
<protein>
    <submittedName>
        <fullName evidence="9">Cell division cycle 20.2</fullName>
    </submittedName>
</protein>
<dbReference type="PROSITE" id="PS50294">
    <property type="entry name" value="WD_REPEATS_REGION"/>
    <property type="match status" value="1"/>
</dbReference>
<dbReference type="Pfam" id="PF12894">
    <property type="entry name" value="ANAPC4_WD40"/>
    <property type="match status" value="1"/>
</dbReference>
<dbReference type="EMBL" id="JBFOLK010000009">
    <property type="protein sequence ID" value="KAL2485782.1"/>
    <property type="molecule type" value="Genomic_DNA"/>
</dbReference>
<keyword evidence="10" id="KW-1185">Reference proteome</keyword>
<dbReference type="InterPro" id="IPR033010">
    <property type="entry name" value="Cdc20/Fizzy"/>
</dbReference>
<proteinExistence type="predicted"/>
<dbReference type="PANTHER" id="PTHR19918:SF8">
    <property type="entry name" value="FI02843P"/>
    <property type="match status" value="1"/>
</dbReference>
<evidence type="ECO:0000313" key="10">
    <source>
        <dbReference type="Proteomes" id="UP001604336"/>
    </source>
</evidence>
<dbReference type="GO" id="GO:0051301">
    <property type="term" value="P:cell division"/>
    <property type="evidence" value="ECO:0007669"/>
    <property type="project" value="UniProtKB-KW"/>
</dbReference>
<dbReference type="SMART" id="SM00320">
    <property type="entry name" value="WD40"/>
    <property type="match status" value="2"/>
</dbReference>
<comment type="caution">
    <text evidence="9">The sequence shown here is derived from an EMBL/GenBank/DDBJ whole genome shotgun (WGS) entry which is preliminary data.</text>
</comment>
<dbReference type="AlphaFoldDB" id="A0ABD1RCQ3"/>
<dbReference type="InterPro" id="IPR036322">
    <property type="entry name" value="WD40_repeat_dom_sf"/>
</dbReference>
<organism evidence="9 10">
    <name type="scientific">Abeliophyllum distichum</name>
    <dbReference type="NCBI Taxonomy" id="126358"/>
    <lineage>
        <taxon>Eukaryota</taxon>
        <taxon>Viridiplantae</taxon>
        <taxon>Streptophyta</taxon>
        <taxon>Embryophyta</taxon>
        <taxon>Tracheophyta</taxon>
        <taxon>Spermatophyta</taxon>
        <taxon>Magnoliopsida</taxon>
        <taxon>eudicotyledons</taxon>
        <taxon>Gunneridae</taxon>
        <taxon>Pentapetalae</taxon>
        <taxon>asterids</taxon>
        <taxon>lamiids</taxon>
        <taxon>Lamiales</taxon>
        <taxon>Oleaceae</taxon>
        <taxon>Forsythieae</taxon>
        <taxon>Abeliophyllum</taxon>
    </lineage>
</organism>
<comment type="function">
    <text evidence="6">Component of the anaphase promoting complex/cyclosome (APC/C), a cell cycle-regulated E3 ubiquitin-protein ligase complex that controls progression through mitosis and the G1 phase of the cell cycle.</text>
</comment>
<evidence type="ECO:0000259" key="8">
    <source>
        <dbReference type="Pfam" id="PF12894"/>
    </source>
</evidence>
<name>A0ABD1RCQ3_9LAMI</name>
<dbReference type="Gene3D" id="2.130.10.10">
    <property type="entry name" value="YVTN repeat-like/Quinoprotein amine dehydrogenase"/>
    <property type="match status" value="1"/>
</dbReference>
<keyword evidence="3" id="KW-0677">Repeat</keyword>
<keyword evidence="2 9" id="KW-0132">Cell division</keyword>
<evidence type="ECO:0000256" key="4">
    <source>
        <dbReference type="ARBA" id="ARBA00022776"/>
    </source>
</evidence>
<keyword evidence="4" id="KW-0498">Mitosis</keyword>
<dbReference type="Pfam" id="PF00400">
    <property type="entry name" value="WD40"/>
    <property type="match status" value="1"/>
</dbReference>
<feature type="domain" description="Anaphase-promoting complex subunit 4-like WD40" evidence="8">
    <location>
        <begin position="3"/>
        <end position="44"/>
    </location>
</feature>
<evidence type="ECO:0000256" key="6">
    <source>
        <dbReference type="ARBA" id="ARBA00023425"/>
    </source>
</evidence>
<dbReference type="SUPFAM" id="SSF50978">
    <property type="entry name" value="WD40 repeat-like"/>
    <property type="match status" value="1"/>
</dbReference>
<sequence>MVDEENGPVTSVKWAPDGRHIAVGLSNSEVQLWDSTANRLVMSWCFGLEQSHFDYWRHGWSNQEVCWLKWSASDQQLASGENDNLLHIWDRSIASSNSPTQWLHRLKEHIAAVKALAWCPF</sequence>
<dbReference type="Proteomes" id="UP001604336">
    <property type="component" value="Unassembled WGS sequence"/>
</dbReference>
<dbReference type="InterPro" id="IPR024977">
    <property type="entry name" value="Apc4-like_WD40_dom"/>
</dbReference>
<feature type="repeat" description="WD" evidence="7">
    <location>
        <begin position="2"/>
        <end position="43"/>
    </location>
</feature>
<evidence type="ECO:0000313" key="9">
    <source>
        <dbReference type="EMBL" id="KAL2485782.1"/>
    </source>
</evidence>
<evidence type="ECO:0000256" key="2">
    <source>
        <dbReference type="ARBA" id="ARBA00022618"/>
    </source>
</evidence>
<gene>
    <name evidence="9" type="ORF">Adt_30538</name>
</gene>
<evidence type="ECO:0000256" key="5">
    <source>
        <dbReference type="ARBA" id="ARBA00023306"/>
    </source>
</evidence>
<dbReference type="PANTHER" id="PTHR19918">
    <property type="entry name" value="CELL DIVISION CYCLE 20 CDC20 FIZZY -RELATED"/>
    <property type="match status" value="1"/>
</dbReference>
<keyword evidence="1 7" id="KW-0853">WD repeat</keyword>
<evidence type="ECO:0000256" key="3">
    <source>
        <dbReference type="ARBA" id="ARBA00022737"/>
    </source>
</evidence>
<dbReference type="PROSITE" id="PS50082">
    <property type="entry name" value="WD_REPEATS_2"/>
    <property type="match status" value="1"/>
</dbReference>
<reference evidence="10" key="1">
    <citation type="submission" date="2024-07" db="EMBL/GenBank/DDBJ databases">
        <title>Two chromosome-level genome assemblies of Korean endemic species Abeliophyllum distichum and Forsythia ovata (Oleaceae).</title>
        <authorList>
            <person name="Jang H."/>
        </authorList>
    </citation>
    <scope>NUCLEOTIDE SEQUENCE [LARGE SCALE GENOMIC DNA]</scope>
</reference>
<keyword evidence="5" id="KW-0131">Cell cycle</keyword>
<evidence type="ECO:0000256" key="7">
    <source>
        <dbReference type="PROSITE-ProRule" id="PRU00221"/>
    </source>
</evidence>
<accession>A0ABD1RCQ3</accession>